<evidence type="ECO:0000256" key="2">
    <source>
        <dbReference type="ARBA" id="ARBA00023125"/>
    </source>
</evidence>
<dbReference type="EMBL" id="FXZK01000001">
    <property type="protein sequence ID" value="SMY06871.1"/>
    <property type="molecule type" value="Genomic_DNA"/>
</dbReference>
<accession>A0A238LB88</accession>
<dbReference type="Pfam" id="PF00440">
    <property type="entry name" value="TetR_N"/>
    <property type="match status" value="1"/>
</dbReference>
<evidence type="ECO:0000256" key="3">
    <source>
        <dbReference type="ARBA" id="ARBA00023163"/>
    </source>
</evidence>
<dbReference type="RefSeq" id="WP_245820430.1">
    <property type="nucleotide sequence ID" value="NZ_FXZK01000001.1"/>
</dbReference>
<organism evidence="6 7">
    <name type="scientific">Flavimaricola marinus</name>
    <dbReference type="NCBI Taxonomy" id="1819565"/>
    <lineage>
        <taxon>Bacteria</taxon>
        <taxon>Pseudomonadati</taxon>
        <taxon>Pseudomonadota</taxon>
        <taxon>Alphaproteobacteria</taxon>
        <taxon>Rhodobacterales</taxon>
        <taxon>Paracoccaceae</taxon>
        <taxon>Flavimaricola</taxon>
    </lineage>
</organism>
<dbReference type="Gene3D" id="1.10.357.10">
    <property type="entry name" value="Tetracycline Repressor, domain 2"/>
    <property type="match status" value="1"/>
</dbReference>
<feature type="domain" description="HTH tetR-type" evidence="5">
    <location>
        <begin position="20"/>
        <end position="80"/>
    </location>
</feature>
<keyword evidence="2 4" id="KW-0238">DNA-binding</keyword>
<dbReference type="PROSITE" id="PS50977">
    <property type="entry name" value="HTH_TETR_2"/>
    <property type="match status" value="1"/>
</dbReference>
<dbReference type="GO" id="GO:0003700">
    <property type="term" value="F:DNA-binding transcription factor activity"/>
    <property type="evidence" value="ECO:0007669"/>
    <property type="project" value="TreeGrafter"/>
</dbReference>
<keyword evidence="1" id="KW-0805">Transcription regulation</keyword>
<keyword evidence="3" id="KW-0804">Transcription</keyword>
<evidence type="ECO:0000313" key="7">
    <source>
        <dbReference type="Proteomes" id="UP000201613"/>
    </source>
</evidence>
<evidence type="ECO:0000256" key="1">
    <source>
        <dbReference type="ARBA" id="ARBA00023015"/>
    </source>
</evidence>
<feature type="DNA-binding region" description="H-T-H motif" evidence="4">
    <location>
        <begin position="43"/>
        <end position="62"/>
    </location>
</feature>
<evidence type="ECO:0000259" key="5">
    <source>
        <dbReference type="PROSITE" id="PS50977"/>
    </source>
</evidence>
<dbReference type="GO" id="GO:0000976">
    <property type="term" value="F:transcription cis-regulatory region binding"/>
    <property type="evidence" value="ECO:0007669"/>
    <property type="project" value="TreeGrafter"/>
</dbReference>
<name>A0A238LB88_9RHOB</name>
<dbReference type="InterPro" id="IPR050109">
    <property type="entry name" value="HTH-type_TetR-like_transc_reg"/>
</dbReference>
<dbReference type="AlphaFoldDB" id="A0A238LB88"/>
<protein>
    <submittedName>
        <fullName evidence="6">Bacterial regulatory proteins, tetR family</fullName>
    </submittedName>
</protein>
<gene>
    <name evidence="6" type="ORF">LOM8899_01001</name>
</gene>
<dbReference type="InterPro" id="IPR001647">
    <property type="entry name" value="HTH_TetR"/>
</dbReference>
<dbReference type="PANTHER" id="PTHR30055:SF234">
    <property type="entry name" value="HTH-TYPE TRANSCRIPTIONAL REGULATOR BETI"/>
    <property type="match status" value="1"/>
</dbReference>
<sequence length="228" mass="25626">MQAEAGAMDGKPTEKQSGWRGSEDLWLDAAYTILVENGVDAVKVMPLAKRLGLSRTSFYGHFDSREALLSALVDRWKAKNTGNLVARTERYAESIGEAIFNLFDCWLRPDLFDARFDFAIRTWALADPTLREVLEAVDQERIDAITAMFARHGYPEDQARVRAYAMYYTQIGYISMMVTEPVHLRIQRMPLYVETFAGVPPTEAEVARFSARHGFGVGHVLGGAARDL</sequence>
<evidence type="ECO:0000313" key="6">
    <source>
        <dbReference type="EMBL" id="SMY06871.1"/>
    </source>
</evidence>
<dbReference type="PRINTS" id="PR00455">
    <property type="entry name" value="HTHTETR"/>
</dbReference>
<dbReference type="InterPro" id="IPR009057">
    <property type="entry name" value="Homeodomain-like_sf"/>
</dbReference>
<keyword evidence="7" id="KW-1185">Reference proteome</keyword>
<proteinExistence type="predicted"/>
<evidence type="ECO:0000256" key="4">
    <source>
        <dbReference type="PROSITE-ProRule" id="PRU00335"/>
    </source>
</evidence>
<dbReference type="PANTHER" id="PTHR30055">
    <property type="entry name" value="HTH-TYPE TRANSCRIPTIONAL REGULATOR RUTR"/>
    <property type="match status" value="1"/>
</dbReference>
<dbReference type="SUPFAM" id="SSF46689">
    <property type="entry name" value="Homeodomain-like"/>
    <property type="match status" value="1"/>
</dbReference>
<dbReference type="Proteomes" id="UP000201613">
    <property type="component" value="Unassembled WGS sequence"/>
</dbReference>
<reference evidence="6 7" key="1">
    <citation type="submission" date="2017-05" db="EMBL/GenBank/DDBJ databases">
        <authorList>
            <person name="Song R."/>
            <person name="Chenine A.L."/>
            <person name="Ruprecht R.M."/>
        </authorList>
    </citation>
    <scope>NUCLEOTIDE SEQUENCE [LARGE SCALE GENOMIC DNA]</scope>
    <source>
        <strain evidence="6 7">CECT 8899</strain>
    </source>
</reference>